<name>A0A445ASB0_ARAHY</name>
<dbReference type="AlphaFoldDB" id="A0A445ASB0"/>
<keyword evidence="3" id="KW-1185">Reference proteome</keyword>
<evidence type="ECO:0000313" key="3">
    <source>
        <dbReference type="Proteomes" id="UP000289738"/>
    </source>
</evidence>
<protein>
    <submittedName>
        <fullName evidence="2">Uncharacterized protein</fullName>
    </submittedName>
</protein>
<accession>A0A445ASB0</accession>
<evidence type="ECO:0000256" key="1">
    <source>
        <dbReference type="SAM" id="SignalP"/>
    </source>
</evidence>
<gene>
    <name evidence="2" type="ORF">Ahy_B01g053688</name>
</gene>
<keyword evidence="1" id="KW-0732">Signal</keyword>
<comment type="caution">
    <text evidence="2">The sequence shown here is derived from an EMBL/GenBank/DDBJ whole genome shotgun (WGS) entry which is preliminary data.</text>
</comment>
<dbReference type="PANTHER" id="PTHR47718:SF15">
    <property type="entry name" value="PROTEIN FAR1-RELATED SEQUENCE 5-LIKE"/>
    <property type="match status" value="1"/>
</dbReference>
<dbReference type="PANTHER" id="PTHR47718">
    <property type="entry name" value="OS01G0519700 PROTEIN"/>
    <property type="match status" value="1"/>
</dbReference>
<dbReference type="Proteomes" id="UP000289738">
    <property type="component" value="Chromosome B01"/>
</dbReference>
<organism evidence="2 3">
    <name type="scientific">Arachis hypogaea</name>
    <name type="common">Peanut</name>
    <dbReference type="NCBI Taxonomy" id="3818"/>
    <lineage>
        <taxon>Eukaryota</taxon>
        <taxon>Viridiplantae</taxon>
        <taxon>Streptophyta</taxon>
        <taxon>Embryophyta</taxon>
        <taxon>Tracheophyta</taxon>
        <taxon>Spermatophyta</taxon>
        <taxon>Magnoliopsida</taxon>
        <taxon>eudicotyledons</taxon>
        <taxon>Gunneridae</taxon>
        <taxon>Pentapetalae</taxon>
        <taxon>rosids</taxon>
        <taxon>fabids</taxon>
        <taxon>Fabales</taxon>
        <taxon>Fabaceae</taxon>
        <taxon>Papilionoideae</taxon>
        <taxon>50 kb inversion clade</taxon>
        <taxon>dalbergioids sensu lato</taxon>
        <taxon>Dalbergieae</taxon>
        <taxon>Pterocarpus clade</taxon>
        <taxon>Arachis</taxon>
    </lineage>
</organism>
<dbReference type="EMBL" id="SDMP01000011">
    <property type="protein sequence ID" value="RYR29319.1"/>
    <property type="molecule type" value="Genomic_DNA"/>
</dbReference>
<sequence length="485" mass="55220">MVVCCRFCLLVSLESRLSYWLLVVRLCRRRWEKELVGTLASSPSVGWSPSRSRPLESSLWRVKKIILNHNHDMTHLGMVHLIPSFRSITDTAKAQIDGFHGCGISTAKTMRYMAGVSGGYSLVGFLKKDAYNYVDKRHRAKIVDGDANAAIVYLEGKVDADPTSIARYNVTEDDMLANLLWADGGNRIDYQYFGDVLAFDSTYKKNKYTRPLNLELLVREYRNNELLAQFRSIYSKPVLTTSPDSLERHAALLYTRAHHLLTTPSSLVLKRWTKEAKSLAAYIEKTDDRGDRGFLFCHGALHSASQWLFFLGAQQVRAFADYVQPWNQSWPKVSILQTLRHAVKFEILLLCEQREHQGVIRGRHRRESVLSATSWGILKGLAQMEGLERAKGPDCIHSIRMKTKDKVEVAELDVTGSNDQMIGVEEVFEGGSLCMPEVESKKPVPFRRYRRQKSFGTSNSVGPNQQLSDRFQLDRDCVSQIQYNC</sequence>
<feature type="signal peptide" evidence="1">
    <location>
        <begin position="1"/>
        <end position="20"/>
    </location>
</feature>
<reference evidence="2 3" key="1">
    <citation type="submission" date="2019-01" db="EMBL/GenBank/DDBJ databases">
        <title>Sequencing of cultivated peanut Arachis hypogaea provides insights into genome evolution and oil improvement.</title>
        <authorList>
            <person name="Chen X."/>
        </authorList>
    </citation>
    <scope>NUCLEOTIDE SEQUENCE [LARGE SCALE GENOMIC DNA]</scope>
    <source>
        <strain evidence="3">cv. Fuhuasheng</strain>
        <tissue evidence="2">Leaves</tissue>
    </source>
</reference>
<evidence type="ECO:0000313" key="2">
    <source>
        <dbReference type="EMBL" id="RYR29319.1"/>
    </source>
</evidence>
<proteinExistence type="predicted"/>
<feature type="chain" id="PRO_5019418786" evidence="1">
    <location>
        <begin position="21"/>
        <end position="485"/>
    </location>
</feature>